<accession>A0A2P1PA04</accession>
<sequence length="63" mass="7707">MIQVQVQPYDPKKSLLDLRRKCQREGLYAKVKLCKFHEPNPLKKVRKEQESRRRRRKTRRSGD</sequence>
<evidence type="ECO:0000313" key="7">
    <source>
        <dbReference type="Proteomes" id="UP000241762"/>
    </source>
</evidence>
<reference evidence="6 7" key="1">
    <citation type="submission" date="2018-03" db="EMBL/GenBank/DDBJ databases">
        <title>A gene transfer event suggests a long-term partnership between eustigmatophyte algae and a novel lineage of endosymbiotic bacteria.</title>
        <authorList>
            <person name="Yurchenko T."/>
            <person name="Sevcikova T."/>
            <person name="Pribyl P."/>
            <person name="El Karkouri K."/>
            <person name="Klimes V."/>
            <person name="Amaral R."/>
            <person name="Zbrankova V."/>
            <person name="Kim E."/>
            <person name="Raoult D."/>
            <person name="Santos L.M.A."/>
            <person name="Elias M."/>
        </authorList>
    </citation>
    <scope>NUCLEOTIDE SEQUENCE [LARGE SCALE GENOMIC DNA]</scope>
    <source>
        <strain evidence="6">CCALA 838</strain>
    </source>
</reference>
<evidence type="ECO:0000256" key="4">
    <source>
        <dbReference type="ARBA" id="ARBA00035135"/>
    </source>
</evidence>
<dbReference type="GO" id="GO:0003735">
    <property type="term" value="F:structural constituent of ribosome"/>
    <property type="evidence" value="ECO:0007669"/>
    <property type="project" value="InterPro"/>
</dbReference>
<dbReference type="GO" id="GO:0005840">
    <property type="term" value="C:ribosome"/>
    <property type="evidence" value="ECO:0007669"/>
    <property type="project" value="UniProtKB-KW"/>
</dbReference>
<feature type="region of interest" description="Disordered" evidence="5">
    <location>
        <begin position="42"/>
        <end position="63"/>
    </location>
</feature>
<evidence type="ECO:0000256" key="5">
    <source>
        <dbReference type="SAM" id="MobiDB-lite"/>
    </source>
</evidence>
<evidence type="ECO:0000256" key="1">
    <source>
        <dbReference type="ARBA" id="ARBA00006640"/>
    </source>
</evidence>
<dbReference type="GO" id="GO:1990904">
    <property type="term" value="C:ribonucleoprotein complex"/>
    <property type="evidence" value="ECO:0007669"/>
    <property type="project" value="UniProtKB-KW"/>
</dbReference>
<dbReference type="InterPro" id="IPR001911">
    <property type="entry name" value="Ribosomal_bS21"/>
</dbReference>
<dbReference type="KEGG" id="ptc:phytr_11760"/>
<dbReference type="Proteomes" id="UP000241762">
    <property type="component" value="Chromosome"/>
</dbReference>
<feature type="compositionally biased region" description="Basic and acidic residues" evidence="5">
    <location>
        <begin position="42"/>
        <end position="51"/>
    </location>
</feature>
<dbReference type="GO" id="GO:0006412">
    <property type="term" value="P:translation"/>
    <property type="evidence" value="ECO:0007669"/>
    <property type="project" value="InterPro"/>
</dbReference>
<dbReference type="Pfam" id="PF01165">
    <property type="entry name" value="Ribosomal_S21"/>
    <property type="match status" value="1"/>
</dbReference>
<dbReference type="EMBL" id="CP027845">
    <property type="protein sequence ID" value="AVP88101.1"/>
    <property type="molecule type" value="Genomic_DNA"/>
</dbReference>
<organism evidence="6 7">
    <name type="scientific">Candidatus Phycorickettsia trachydisci</name>
    <dbReference type="NCBI Taxonomy" id="2115978"/>
    <lineage>
        <taxon>Bacteria</taxon>
        <taxon>Pseudomonadati</taxon>
        <taxon>Pseudomonadota</taxon>
        <taxon>Alphaproteobacteria</taxon>
        <taxon>Rickettsiales</taxon>
        <taxon>Rickettsiaceae</taxon>
        <taxon>Candidatus Phycorickettsia</taxon>
    </lineage>
</organism>
<keyword evidence="2" id="KW-0689">Ribosomal protein</keyword>
<gene>
    <name evidence="6" type="ORF">phytr_11760</name>
</gene>
<feature type="compositionally biased region" description="Basic residues" evidence="5">
    <location>
        <begin position="52"/>
        <end position="63"/>
    </location>
</feature>
<evidence type="ECO:0000256" key="3">
    <source>
        <dbReference type="ARBA" id="ARBA00023274"/>
    </source>
</evidence>
<keyword evidence="7" id="KW-1185">Reference proteome</keyword>
<evidence type="ECO:0000256" key="2">
    <source>
        <dbReference type="ARBA" id="ARBA00022980"/>
    </source>
</evidence>
<protein>
    <recommendedName>
        <fullName evidence="4">Small ribosomal subunit protein bS21</fullName>
    </recommendedName>
</protein>
<comment type="similarity">
    <text evidence="1">Belongs to the bacterial ribosomal protein bS21 family.</text>
</comment>
<dbReference type="AlphaFoldDB" id="A0A2P1PA04"/>
<name>A0A2P1PA04_9RICK</name>
<dbReference type="RefSeq" id="WP_158706895.1">
    <property type="nucleotide sequence ID" value="NZ_CP027845.1"/>
</dbReference>
<keyword evidence="3" id="KW-0687">Ribonucleoprotein</keyword>
<evidence type="ECO:0000313" key="6">
    <source>
        <dbReference type="EMBL" id="AVP88101.1"/>
    </source>
</evidence>
<proteinExistence type="inferred from homology"/>